<dbReference type="PANTHER" id="PTHR46796">
    <property type="entry name" value="HTH-TYPE TRANSCRIPTIONAL ACTIVATOR RHAS-RELATED"/>
    <property type="match status" value="1"/>
</dbReference>
<sequence>MPEGLEGDKRGYLLEDFRLFRLKDTSTKTLEYHYHEFDKLILLLGGKVTYMVEGVTYFLQPWDLLLVPRNQIHRALIDTGEPYERMVLWLGREWMDRRSDPDEPLSACFDLACRRGFHLLRTDGERRPFYLRRFQELEEALRSREYGSGRMADACCQQLLIDVNRDSLRDKTAEREKDAYRSDPKIEEILHYIAGNLDGPLTVDALAERFFLSRYYLMHRFKEVTGYTVHQYISQKRLLLAGELLREGTPVMRAAVLAGFGDYSAFLRAFRATFHASPRDFQPRR</sequence>
<dbReference type="SUPFAM" id="SSF46689">
    <property type="entry name" value="Homeodomain-like"/>
    <property type="match status" value="2"/>
</dbReference>
<dbReference type="PROSITE" id="PS01124">
    <property type="entry name" value="HTH_ARAC_FAMILY_2"/>
    <property type="match status" value="1"/>
</dbReference>
<name>A0A644ZBM0_9ZZZZ</name>
<reference evidence="5" key="1">
    <citation type="submission" date="2019-08" db="EMBL/GenBank/DDBJ databases">
        <authorList>
            <person name="Kucharzyk K."/>
            <person name="Murdoch R.W."/>
            <person name="Higgins S."/>
            <person name="Loffler F."/>
        </authorList>
    </citation>
    <scope>NUCLEOTIDE SEQUENCE</scope>
</reference>
<dbReference type="InterPro" id="IPR018060">
    <property type="entry name" value="HTH_AraC"/>
</dbReference>
<proteinExistence type="predicted"/>
<dbReference type="InterPro" id="IPR003313">
    <property type="entry name" value="AraC-bd"/>
</dbReference>
<dbReference type="SMART" id="SM00342">
    <property type="entry name" value="HTH_ARAC"/>
    <property type="match status" value="1"/>
</dbReference>
<feature type="domain" description="HTH araC/xylS-type" evidence="4">
    <location>
        <begin position="187"/>
        <end position="284"/>
    </location>
</feature>
<keyword evidence="2" id="KW-0238">DNA-binding</keyword>
<dbReference type="InterPro" id="IPR050204">
    <property type="entry name" value="AraC_XylS_family_regulators"/>
</dbReference>
<dbReference type="Pfam" id="PF12833">
    <property type="entry name" value="HTH_18"/>
    <property type="match status" value="1"/>
</dbReference>
<accession>A0A644ZBM0</accession>
<dbReference type="InterPro" id="IPR037923">
    <property type="entry name" value="HTH-like"/>
</dbReference>
<dbReference type="GO" id="GO:0003700">
    <property type="term" value="F:DNA-binding transcription factor activity"/>
    <property type="evidence" value="ECO:0007669"/>
    <property type="project" value="InterPro"/>
</dbReference>
<evidence type="ECO:0000259" key="4">
    <source>
        <dbReference type="PROSITE" id="PS01124"/>
    </source>
</evidence>
<dbReference type="Pfam" id="PF02311">
    <property type="entry name" value="AraC_binding"/>
    <property type="match status" value="1"/>
</dbReference>
<dbReference type="InterPro" id="IPR014710">
    <property type="entry name" value="RmlC-like_jellyroll"/>
</dbReference>
<comment type="caution">
    <text evidence="5">The sequence shown here is derived from an EMBL/GenBank/DDBJ whole genome shotgun (WGS) entry which is preliminary data.</text>
</comment>
<dbReference type="Gene3D" id="1.10.10.60">
    <property type="entry name" value="Homeodomain-like"/>
    <property type="match status" value="2"/>
</dbReference>
<gene>
    <name evidence="5" type="primary">rhaS_58</name>
    <name evidence="5" type="ORF">SDC9_84921</name>
</gene>
<dbReference type="Gene3D" id="2.60.120.10">
    <property type="entry name" value="Jelly Rolls"/>
    <property type="match status" value="1"/>
</dbReference>
<dbReference type="SUPFAM" id="SSF51215">
    <property type="entry name" value="Regulatory protein AraC"/>
    <property type="match status" value="1"/>
</dbReference>
<evidence type="ECO:0000256" key="3">
    <source>
        <dbReference type="ARBA" id="ARBA00023163"/>
    </source>
</evidence>
<dbReference type="GO" id="GO:0043565">
    <property type="term" value="F:sequence-specific DNA binding"/>
    <property type="evidence" value="ECO:0007669"/>
    <property type="project" value="InterPro"/>
</dbReference>
<evidence type="ECO:0000256" key="1">
    <source>
        <dbReference type="ARBA" id="ARBA00023015"/>
    </source>
</evidence>
<evidence type="ECO:0000256" key="2">
    <source>
        <dbReference type="ARBA" id="ARBA00023125"/>
    </source>
</evidence>
<dbReference type="AlphaFoldDB" id="A0A644ZBM0"/>
<keyword evidence="1" id="KW-0805">Transcription regulation</keyword>
<protein>
    <submittedName>
        <fullName evidence="5">HTH-type transcriptional activator RhaS</fullName>
    </submittedName>
</protein>
<dbReference type="EMBL" id="VSSQ01008236">
    <property type="protein sequence ID" value="MPM38292.1"/>
    <property type="molecule type" value="Genomic_DNA"/>
</dbReference>
<organism evidence="5">
    <name type="scientific">bioreactor metagenome</name>
    <dbReference type="NCBI Taxonomy" id="1076179"/>
    <lineage>
        <taxon>unclassified sequences</taxon>
        <taxon>metagenomes</taxon>
        <taxon>ecological metagenomes</taxon>
    </lineage>
</organism>
<dbReference type="InterPro" id="IPR009057">
    <property type="entry name" value="Homeodomain-like_sf"/>
</dbReference>
<keyword evidence="3" id="KW-0804">Transcription</keyword>
<evidence type="ECO:0000313" key="5">
    <source>
        <dbReference type="EMBL" id="MPM38292.1"/>
    </source>
</evidence>